<dbReference type="Proteomes" id="UP000644699">
    <property type="component" value="Unassembled WGS sequence"/>
</dbReference>
<evidence type="ECO:0000313" key="2">
    <source>
        <dbReference type="Proteomes" id="UP000644699"/>
    </source>
</evidence>
<gene>
    <name evidence="1" type="ORF">GCM10011390_42050</name>
</gene>
<sequence>MSALAYSIVQPRQGMPLAMQLPAYRQAVAHEKRRNAKLAWMRGDLADPLLRDPEIIDTTETKL</sequence>
<accession>A0A916ZXW9</accession>
<protein>
    <submittedName>
        <fullName evidence="1">Uncharacterized protein</fullName>
    </submittedName>
</protein>
<reference evidence="1" key="2">
    <citation type="submission" date="2020-09" db="EMBL/GenBank/DDBJ databases">
        <authorList>
            <person name="Sun Q."/>
            <person name="Zhou Y."/>
        </authorList>
    </citation>
    <scope>NUCLEOTIDE SEQUENCE</scope>
    <source>
        <strain evidence="1">CGMCC 1.15367</strain>
    </source>
</reference>
<dbReference type="RefSeq" id="WP_188911994.1">
    <property type="nucleotide sequence ID" value="NZ_BMIQ01000008.1"/>
</dbReference>
<comment type="caution">
    <text evidence="1">The sequence shown here is derived from an EMBL/GenBank/DDBJ whole genome shotgun (WGS) entry which is preliminary data.</text>
</comment>
<dbReference type="EMBL" id="BMIQ01000008">
    <property type="protein sequence ID" value="GGE18463.1"/>
    <property type="molecule type" value="Genomic_DNA"/>
</dbReference>
<keyword evidence="2" id="KW-1185">Reference proteome</keyword>
<name>A0A916ZXW9_9HYPH</name>
<proteinExistence type="predicted"/>
<evidence type="ECO:0000313" key="1">
    <source>
        <dbReference type="EMBL" id="GGE18463.1"/>
    </source>
</evidence>
<dbReference type="AlphaFoldDB" id="A0A916ZXW9"/>
<organism evidence="1 2">
    <name type="scientific">Aureimonas endophytica</name>
    <dbReference type="NCBI Taxonomy" id="2027858"/>
    <lineage>
        <taxon>Bacteria</taxon>
        <taxon>Pseudomonadati</taxon>
        <taxon>Pseudomonadota</taxon>
        <taxon>Alphaproteobacteria</taxon>
        <taxon>Hyphomicrobiales</taxon>
        <taxon>Aurantimonadaceae</taxon>
        <taxon>Aureimonas</taxon>
    </lineage>
</organism>
<reference evidence="1" key="1">
    <citation type="journal article" date="2014" name="Int. J. Syst. Evol. Microbiol.">
        <title>Complete genome sequence of Corynebacterium casei LMG S-19264T (=DSM 44701T), isolated from a smear-ripened cheese.</title>
        <authorList>
            <consortium name="US DOE Joint Genome Institute (JGI-PGF)"/>
            <person name="Walter F."/>
            <person name="Albersmeier A."/>
            <person name="Kalinowski J."/>
            <person name="Ruckert C."/>
        </authorList>
    </citation>
    <scope>NUCLEOTIDE SEQUENCE</scope>
    <source>
        <strain evidence="1">CGMCC 1.15367</strain>
    </source>
</reference>